<proteinExistence type="predicted"/>
<dbReference type="Pfam" id="PF26571">
    <property type="entry name" value="VldE"/>
    <property type="match status" value="1"/>
</dbReference>
<evidence type="ECO:0000313" key="4">
    <source>
        <dbReference type="Proteomes" id="UP000599074"/>
    </source>
</evidence>
<protein>
    <recommendedName>
        <fullName evidence="2">ARB-07466-like C-terminal domain-containing protein</fullName>
    </recommendedName>
</protein>
<feature type="coiled-coil region" evidence="1">
    <location>
        <begin position="140"/>
        <end position="181"/>
    </location>
</feature>
<dbReference type="AlphaFoldDB" id="A0A8J3X1L7"/>
<dbReference type="InterPro" id="IPR058593">
    <property type="entry name" value="ARB_07466-like_C"/>
</dbReference>
<dbReference type="RefSeq" id="WP_168116095.1">
    <property type="nucleotide sequence ID" value="NZ_BOON01000032.1"/>
</dbReference>
<gene>
    <name evidence="3" type="ORF">Pme01_35430</name>
</gene>
<name>A0A8J3X1L7_9ACTN</name>
<dbReference type="Gene3D" id="6.10.250.3150">
    <property type="match status" value="1"/>
</dbReference>
<keyword evidence="4" id="KW-1185">Reference proteome</keyword>
<evidence type="ECO:0000259" key="2">
    <source>
        <dbReference type="Pfam" id="PF26571"/>
    </source>
</evidence>
<reference evidence="3" key="1">
    <citation type="submission" date="2021-01" db="EMBL/GenBank/DDBJ databases">
        <title>Whole genome shotgun sequence of Planosporangium mesophilum NBRC 109066.</title>
        <authorList>
            <person name="Komaki H."/>
            <person name="Tamura T."/>
        </authorList>
    </citation>
    <scope>NUCLEOTIDE SEQUENCE</scope>
    <source>
        <strain evidence="3">NBRC 109066</strain>
    </source>
</reference>
<organism evidence="3 4">
    <name type="scientific">Planosporangium mesophilum</name>
    <dbReference type="NCBI Taxonomy" id="689768"/>
    <lineage>
        <taxon>Bacteria</taxon>
        <taxon>Bacillati</taxon>
        <taxon>Actinomycetota</taxon>
        <taxon>Actinomycetes</taxon>
        <taxon>Micromonosporales</taxon>
        <taxon>Micromonosporaceae</taxon>
        <taxon>Planosporangium</taxon>
    </lineage>
</organism>
<evidence type="ECO:0000313" key="3">
    <source>
        <dbReference type="EMBL" id="GII23946.1"/>
    </source>
</evidence>
<evidence type="ECO:0000256" key="1">
    <source>
        <dbReference type="SAM" id="Coils"/>
    </source>
</evidence>
<sequence>MTLPNVRFRSTLSLAVLLAVAVLVGILPAGPVRAEPATPGPEGGGVSLRDQLDAAAKGFNDATARLETSKARQAQLTEQMRATDAAMADVTAQIGEVAARAYKSGRVSGLAVLVDSESPTGLLQRATALETRVRLDDAQLRRLNETAATQRRQQAALDNEIKVQQAQVAEMAKRKQAAEKALAPVGGGQKVVGPGSGGGFVPTGVPRRADGTLAPESCSADDPTTSGCLTPRTLHAYQQTKAAGFNHFVSCYRPQEDGGEHPRGRACDWAASAGGFGGVATGADRDYGNRLAAWYVANAQRLGVLYVIWFRQIWLPSTGWRAYRNGDGTPSGDHTNHVHLSVQ</sequence>
<comment type="caution">
    <text evidence="3">The sequence shown here is derived from an EMBL/GenBank/DDBJ whole genome shotgun (WGS) entry which is preliminary data.</text>
</comment>
<feature type="domain" description="ARB-07466-like C-terminal" evidence="2">
    <location>
        <begin position="226"/>
        <end position="334"/>
    </location>
</feature>
<dbReference type="EMBL" id="BOON01000032">
    <property type="protein sequence ID" value="GII23946.1"/>
    <property type="molecule type" value="Genomic_DNA"/>
</dbReference>
<accession>A0A8J3X1L7</accession>
<dbReference type="Proteomes" id="UP000599074">
    <property type="component" value="Unassembled WGS sequence"/>
</dbReference>
<keyword evidence="1" id="KW-0175">Coiled coil</keyword>